<keyword evidence="2" id="KW-1185">Reference proteome</keyword>
<organism evidence="1 2">
    <name type="scientific">Streptosporangium carneum</name>
    <dbReference type="NCBI Taxonomy" id="47481"/>
    <lineage>
        <taxon>Bacteria</taxon>
        <taxon>Bacillati</taxon>
        <taxon>Actinomycetota</taxon>
        <taxon>Actinomycetes</taxon>
        <taxon>Streptosporangiales</taxon>
        <taxon>Streptosporangiaceae</taxon>
        <taxon>Streptosporangium</taxon>
    </lineage>
</organism>
<protein>
    <recommendedName>
        <fullName evidence="3">Iron-containing redox enzyme family protein</fullName>
    </recommendedName>
</protein>
<evidence type="ECO:0000313" key="2">
    <source>
        <dbReference type="Proteomes" id="UP001143474"/>
    </source>
</evidence>
<sequence>MTPPSTVLRAKIDLAGHALRHASGLLWRAPDPRGRYRDYLCATHMVIRASVPLLLAASARCAELGEPRLAGYLDRHAVEEAGHDDWLLEDLALVDPAARESLGRTPPPSVAALVGAQYYWVLHHHPVALLGYVAVLEGNAPSPGLLEHIERNTGYPRAAFRTLWRHAALDPGHSEELNRLFDGLRPTREQQTAVGVSALHTVRAAAALFRELAETPSGAVAGAAGVTARAWGTPGRAAEGVPCT</sequence>
<accession>A0A9W6MFK6</accession>
<reference evidence="1" key="1">
    <citation type="journal article" date="2014" name="Int. J. Syst. Evol. Microbiol.">
        <title>Complete genome sequence of Corynebacterium casei LMG S-19264T (=DSM 44701T), isolated from a smear-ripened cheese.</title>
        <authorList>
            <consortium name="US DOE Joint Genome Institute (JGI-PGF)"/>
            <person name="Walter F."/>
            <person name="Albersmeier A."/>
            <person name="Kalinowski J."/>
            <person name="Ruckert C."/>
        </authorList>
    </citation>
    <scope>NUCLEOTIDE SEQUENCE</scope>
    <source>
        <strain evidence="1">VKM Ac-2007</strain>
    </source>
</reference>
<evidence type="ECO:0008006" key="3">
    <source>
        <dbReference type="Google" id="ProtNLM"/>
    </source>
</evidence>
<evidence type="ECO:0000313" key="1">
    <source>
        <dbReference type="EMBL" id="GLK12175.1"/>
    </source>
</evidence>
<dbReference type="SUPFAM" id="SSF48613">
    <property type="entry name" value="Heme oxygenase-like"/>
    <property type="match status" value="1"/>
</dbReference>
<dbReference type="Gene3D" id="1.20.910.10">
    <property type="entry name" value="Heme oxygenase-like"/>
    <property type="match status" value="1"/>
</dbReference>
<dbReference type="Pfam" id="PF14518">
    <property type="entry name" value="Haem_oxygenas_2"/>
    <property type="match status" value="1"/>
</dbReference>
<dbReference type="EMBL" id="BSEV01000015">
    <property type="protein sequence ID" value="GLK12175.1"/>
    <property type="molecule type" value="Genomic_DNA"/>
</dbReference>
<dbReference type="Proteomes" id="UP001143474">
    <property type="component" value="Unassembled WGS sequence"/>
</dbReference>
<name>A0A9W6MFK6_9ACTN</name>
<proteinExistence type="predicted"/>
<reference evidence="1" key="2">
    <citation type="submission" date="2023-01" db="EMBL/GenBank/DDBJ databases">
        <authorList>
            <person name="Sun Q."/>
            <person name="Evtushenko L."/>
        </authorList>
    </citation>
    <scope>NUCLEOTIDE SEQUENCE</scope>
    <source>
        <strain evidence="1">VKM Ac-2007</strain>
    </source>
</reference>
<comment type="caution">
    <text evidence="1">The sequence shown here is derived from an EMBL/GenBank/DDBJ whole genome shotgun (WGS) entry which is preliminary data.</text>
</comment>
<gene>
    <name evidence="1" type="ORF">GCM10017600_55840</name>
</gene>
<dbReference type="InterPro" id="IPR016084">
    <property type="entry name" value="Haem_Oase-like_multi-hlx"/>
</dbReference>
<dbReference type="AlphaFoldDB" id="A0A9W6MFK6"/>
<dbReference type="RefSeq" id="WP_271220523.1">
    <property type="nucleotide sequence ID" value="NZ_BAAAVD010000004.1"/>
</dbReference>